<feature type="region of interest" description="Disordered" evidence="4">
    <location>
        <begin position="235"/>
        <end position="257"/>
    </location>
</feature>
<dbReference type="SUPFAM" id="SSF109709">
    <property type="entry name" value="KorB DNA-binding domain-like"/>
    <property type="match status" value="1"/>
</dbReference>
<dbReference type="Proteomes" id="UP001194469">
    <property type="component" value="Unassembled WGS sequence"/>
</dbReference>
<dbReference type="PROSITE" id="PS50943">
    <property type="entry name" value="HTH_CROC1"/>
    <property type="match status" value="1"/>
</dbReference>
<dbReference type="PANTHER" id="PTHR33375:SF1">
    <property type="entry name" value="CHROMOSOME-PARTITIONING PROTEIN PARB-RELATED"/>
    <property type="match status" value="1"/>
</dbReference>
<dbReference type="Pfam" id="PF02195">
    <property type="entry name" value="ParB_N"/>
    <property type="match status" value="1"/>
</dbReference>
<dbReference type="CDD" id="cd00093">
    <property type="entry name" value="HTH_XRE"/>
    <property type="match status" value="1"/>
</dbReference>
<dbReference type="InterPro" id="IPR003115">
    <property type="entry name" value="ParB_N"/>
</dbReference>
<dbReference type="InterPro" id="IPR057240">
    <property type="entry name" value="ParB_dimer_C"/>
</dbReference>
<keyword evidence="7" id="KW-1185">Reference proteome</keyword>
<dbReference type="InterPro" id="IPR004437">
    <property type="entry name" value="ParB/RepB/Spo0J"/>
</dbReference>
<dbReference type="PANTHER" id="PTHR33375">
    <property type="entry name" value="CHROMOSOME-PARTITIONING PROTEIN PARB-RELATED"/>
    <property type="match status" value="1"/>
</dbReference>
<gene>
    <name evidence="6" type="ORF">FVW20_09885</name>
</gene>
<dbReference type="EMBL" id="VRYY01000265">
    <property type="protein sequence ID" value="MBG3877318.1"/>
    <property type="molecule type" value="Genomic_DNA"/>
</dbReference>
<evidence type="ECO:0000256" key="3">
    <source>
        <dbReference type="ARBA" id="ARBA00023125"/>
    </source>
</evidence>
<evidence type="ECO:0000256" key="2">
    <source>
        <dbReference type="ARBA" id="ARBA00022829"/>
    </source>
</evidence>
<proteinExistence type="inferred from homology"/>
<dbReference type="Pfam" id="PF17762">
    <property type="entry name" value="HTH_ParB"/>
    <property type="match status" value="1"/>
</dbReference>
<comment type="caution">
    <text evidence="6">The sequence shown here is derived from an EMBL/GenBank/DDBJ whole genome shotgun (WGS) entry which is preliminary data.</text>
</comment>
<dbReference type="SMART" id="SM00470">
    <property type="entry name" value="ParB"/>
    <property type="match status" value="1"/>
</dbReference>
<protein>
    <submittedName>
        <fullName evidence="6">ParB/RepB/Spo0J family partition protein</fullName>
    </submittedName>
</protein>
<dbReference type="InterPro" id="IPR041468">
    <property type="entry name" value="HTH_ParB/Spo0J"/>
</dbReference>
<accession>A0ABS0J6F9</accession>
<dbReference type="NCBIfam" id="TIGR00180">
    <property type="entry name" value="parB_part"/>
    <property type="match status" value="1"/>
</dbReference>
<evidence type="ECO:0000256" key="1">
    <source>
        <dbReference type="ARBA" id="ARBA00006295"/>
    </source>
</evidence>
<evidence type="ECO:0000313" key="7">
    <source>
        <dbReference type="Proteomes" id="UP001194469"/>
    </source>
</evidence>
<dbReference type="CDD" id="cd16393">
    <property type="entry name" value="SPO0J_N"/>
    <property type="match status" value="1"/>
</dbReference>
<dbReference type="Gene3D" id="1.10.10.2830">
    <property type="match status" value="1"/>
</dbReference>
<keyword evidence="3" id="KW-0238">DNA-binding</keyword>
<dbReference type="InterPro" id="IPR050336">
    <property type="entry name" value="Chromosome_partition/occlusion"/>
</dbReference>
<dbReference type="InterPro" id="IPR036086">
    <property type="entry name" value="ParB/Sulfiredoxin_sf"/>
</dbReference>
<sequence length="310" mass="34416">MAGPSRGLGRGLDALFKGYQEQPKPSDIRTLPLRALRPNPGQPRKMFTEAALEELAASIRSQGVLQPLLVRPIPGTEGQAEGAPQAYEIVAGERRWRASQMAGLREVPVLIRELTDQETLAVALIENLQREDLNPMEEALAMQELREQFGLSQEDLAQKLGKSRPAVANTLRLLHLPEAAREDLREARLSAGHARALLTVTDPEPQDTLRRRILSDRLSVREAEAAAAHWRDRGALPEPLAVPPKREEPRPVRPPHRIAPSMRSLQGRLHEALSLRVSVSGTEEKGKITLNFESSEQLAQLLSRLGLEQR</sequence>
<dbReference type="InterPro" id="IPR001387">
    <property type="entry name" value="Cro/C1-type_HTH"/>
</dbReference>
<dbReference type="Gene3D" id="3.90.1530.30">
    <property type="match status" value="1"/>
</dbReference>
<dbReference type="SUPFAM" id="SSF110849">
    <property type="entry name" value="ParB/Sulfiredoxin"/>
    <property type="match status" value="1"/>
</dbReference>
<comment type="similarity">
    <text evidence="1">Belongs to the ParB family.</text>
</comment>
<dbReference type="Pfam" id="PF23552">
    <property type="entry name" value="ParB_C"/>
    <property type="match status" value="1"/>
</dbReference>
<evidence type="ECO:0000256" key="4">
    <source>
        <dbReference type="SAM" id="MobiDB-lite"/>
    </source>
</evidence>
<feature type="domain" description="HTH cro/C1-type" evidence="5">
    <location>
        <begin position="142"/>
        <end position="169"/>
    </location>
</feature>
<keyword evidence="2" id="KW-0159">Chromosome partition</keyword>
<reference evidence="6 7" key="1">
    <citation type="submission" date="2019-08" db="EMBL/GenBank/DDBJ databases">
        <authorList>
            <person name="Luo N."/>
        </authorList>
    </citation>
    <scope>NUCLEOTIDE SEQUENCE [LARGE SCALE GENOMIC DNA]</scope>
    <source>
        <strain evidence="6 7">NCIMB 9442</strain>
    </source>
</reference>
<evidence type="ECO:0000313" key="6">
    <source>
        <dbReference type="EMBL" id="MBG3877318.1"/>
    </source>
</evidence>
<dbReference type="RefSeq" id="WP_196609299.1">
    <property type="nucleotide sequence ID" value="NZ_VRYY01000265.1"/>
</dbReference>
<organism evidence="6 7">
    <name type="scientific">Nitratidesulfovibrio oxamicus</name>
    <dbReference type="NCBI Taxonomy" id="32016"/>
    <lineage>
        <taxon>Bacteria</taxon>
        <taxon>Pseudomonadati</taxon>
        <taxon>Thermodesulfobacteriota</taxon>
        <taxon>Desulfovibrionia</taxon>
        <taxon>Desulfovibrionales</taxon>
        <taxon>Desulfovibrionaceae</taxon>
        <taxon>Nitratidesulfovibrio</taxon>
    </lineage>
</organism>
<evidence type="ECO:0000259" key="5">
    <source>
        <dbReference type="PROSITE" id="PS50943"/>
    </source>
</evidence>
<name>A0ABS0J6F9_9BACT</name>